<evidence type="ECO:0000256" key="10">
    <source>
        <dbReference type="ARBA" id="ARBA00025746"/>
    </source>
</evidence>
<feature type="binding site" description="covalent" evidence="15">
    <location>
        <position position="123"/>
    </location>
    <ligand>
        <name>heme c</name>
        <dbReference type="ChEBI" id="CHEBI:61717"/>
        <label>1</label>
    </ligand>
</feature>
<dbReference type="InterPro" id="IPR036909">
    <property type="entry name" value="Cyt_c-like_dom_sf"/>
</dbReference>
<organism evidence="19 20">
    <name type="scientific">Sulfurospirillum halorespirans DSM 13726</name>
    <dbReference type="NCBI Taxonomy" id="1193502"/>
    <lineage>
        <taxon>Bacteria</taxon>
        <taxon>Pseudomonadati</taxon>
        <taxon>Campylobacterota</taxon>
        <taxon>Epsilonproteobacteria</taxon>
        <taxon>Campylobacterales</taxon>
        <taxon>Sulfurospirillaceae</taxon>
        <taxon>Sulfurospirillum</taxon>
    </lineage>
</organism>
<dbReference type="KEGG" id="shal:SHALO_2477"/>
<keyword evidence="8 13" id="KW-0249">Electron transport</keyword>
<dbReference type="STRING" id="1193502.SHALO_2477"/>
<dbReference type="Gene3D" id="1.10.760.10">
    <property type="entry name" value="Cytochrome c-like domain"/>
    <property type="match status" value="2"/>
</dbReference>
<dbReference type="NCBIfam" id="TIGR04484">
    <property type="entry name" value="thiosulf_SoxA"/>
    <property type="match status" value="1"/>
</dbReference>
<dbReference type="InterPro" id="IPR009056">
    <property type="entry name" value="Cyt_c-like_dom"/>
</dbReference>
<feature type="binding site" description="axial binding residue" evidence="16">
    <location>
        <position position="220"/>
    </location>
    <ligand>
        <name>heme c</name>
        <dbReference type="ChEBI" id="CHEBI:61717"/>
        <label>2</label>
    </ligand>
    <ligandPart>
        <name>Fe</name>
        <dbReference type="ChEBI" id="CHEBI:18248"/>
    </ligandPart>
</feature>
<feature type="domain" description="Cytochrome c" evidence="18">
    <location>
        <begin position="105"/>
        <end position="184"/>
    </location>
</feature>
<dbReference type="GO" id="GO:0042597">
    <property type="term" value="C:periplasmic space"/>
    <property type="evidence" value="ECO:0007669"/>
    <property type="project" value="UniProtKB-SubCell"/>
</dbReference>
<dbReference type="InterPro" id="IPR025710">
    <property type="entry name" value="SoxA"/>
</dbReference>
<evidence type="ECO:0000313" key="20">
    <source>
        <dbReference type="Proteomes" id="UP000094609"/>
    </source>
</evidence>
<evidence type="ECO:0000256" key="3">
    <source>
        <dbReference type="ARBA" id="ARBA00022617"/>
    </source>
</evidence>
<feature type="binding site" description="axial binding residue" evidence="16">
    <location>
        <position position="263"/>
    </location>
    <ligand>
        <name>heme c</name>
        <dbReference type="ChEBI" id="CHEBI:61717"/>
        <label>2</label>
    </ligand>
    <ligandPart>
        <name>Fe</name>
        <dbReference type="ChEBI" id="CHEBI:18248"/>
    </ligandPart>
</feature>
<keyword evidence="3 13" id="KW-0349">Heme</keyword>
<evidence type="ECO:0000256" key="8">
    <source>
        <dbReference type="ARBA" id="ARBA00022982"/>
    </source>
</evidence>
<dbReference type="GO" id="GO:0016669">
    <property type="term" value="F:oxidoreductase activity, acting on a sulfur group of donors, cytochrome as acceptor"/>
    <property type="evidence" value="ECO:0007669"/>
    <property type="project" value="InterPro"/>
</dbReference>
<keyword evidence="2 13" id="KW-0813">Transport</keyword>
<evidence type="ECO:0000256" key="13">
    <source>
        <dbReference type="PIRNR" id="PIRNR038455"/>
    </source>
</evidence>
<evidence type="ECO:0000259" key="18">
    <source>
        <dbReference type="Pfam" id="PF21342"/>
    </source>
</evidence>
<evidence type="ECO:0000256" key="7">
    <source>
        <dbReference type="ARBA" id="ARBA00022764"/>
    </source>
</evidence>
<keyword evidence="20" id="KW-1185">Reference proteome</keyword>
<dbReference type="GO" id="GO:0070069">
    <property type="term" value="C:cytochrome complex"/>
    <property type="evidence" value="ECO:0007669"/>
    <property type="project" value="InterPro"/>
</dbReference>
<evidence type="ECO:0000256" key="12">
    <source>
        <dbReference type="ARBA" id="ARBA00048423"/>
    </source>
</evidence>
<feature type="active site" description="Cysteine persulfide intermediate" evidence="14">
    <location>
        <position position="263"/>
    </location>
</feature>
<keyword evidence="9 13" id="KW-0408">Iron</keyword>
<proteinExistence type="inferred from homology"/>
<protein>
    <recommendedName>
        <fullName evidence="13">SoxAX cytochrome complex subunit A</fullName>
        <ecNumber evidence="13">2.8.5.2</ecNumber>
    </recommendedName>
    <alternativeName>
        <fullName evidence="13">Protein SoxA</fullName>
    </alternativeName>
    <alternativeName>
        <fullName evidence="13">Sulfur oxidizing protein A</fullName>
    </alternativeName>
    <alternativeName>
        <fullName evidence="13">Thiosulfate-oxidizing multienzyme system protein SoxA</fullName>
    </alternativeName>
</protein>
<comment type="subunit">
    <text evidence="13">Heterodimer of SoxA and SoxX.</text>
</comment>
<feature type="binding site" description="covalent" evidence="15">
    <location>
        <position position="216"/>
    </location>
    <ligand>
        <name>heme c</name>
        <dbReference type="ChEBI" id="CHEBI:61717"/>
        <label>2</label>
    </ligand>
</feature>
<dbReference type="PATRIC" id="fig|1193502.14.peg.2510"/>
<dbReference type="AlphaFoldDB" id="A0A1D7TML0"/>
<keyword evidence="6 17" id="KW-0732">Signal</keyword>
<feature type="binding site" description="covalent" evidence="15">
    <location>
        <position position="219"/>
    </location>
    <ligand>
        <name>heme c</name>
        <dbReference type="ChEBI" id="CHEBI:61717"/>
        <label>2</label>
    </ligand>
</feature>
<dbReference type="GO" id="GO:0019417">
    <property type="term" value="P:sulfur oxidation"/>
    <property type="evidence" value="ECO:0007669"/>
    <property type="project" value="InterPro"/>
</dbReference>
<comment type="catalytic activity">
    <reaction evidence="12 13">
        <text>S-sulfanyl-L-cysteinyl-[SoxY protein] + thiosulfate + 2 Fe(III)-[cytochrome c] = S-(2-sulfodisulfanyl)-L-cysteinyl-[SoxY protein] + 2 Fe(II)-[cytochrome c] + 2 H(+)</text>
        <dbReference type="Rhea" id="RHEA:51224"/>
        <dbReference type="Rhea" id="RHEA-COMP:10350"/>
        <dbReference type="Rhea" id="RHEA-COMP:14399"/>
        <dbReference type="Rhea" id="RHEA-COMP:14689"/>
        <dbReference type="Rhea" id="RHEA-COMP:14690"/>
        <dbReference type="ChEBI" id="CHEBI:15378"/>
        <dbReference type="ChEBI" id="CHEBI:29033"/>
        <dbReference type="ChEBI" id="CHEBI:29034"/>
        <dbReference type="ChEBI" id="CHEBI:33542"/>
        <dbReference type="ChEBI" id="CHEBI:61963"/>
        <dbReference type="ChEBI" id="CHEBI:140664"/>
        <dbReference type="EC" id="2.8.5.2"/>
    </reaction>
</comment>
<evidence type="ECO:0000256" key="11">
    <source>
        <dbReference type="ARBA" id="ARBA00048077"/>
    </source>
</evidence>
<accession>A0A1D7TML0</accession>
<evidence type="ECO:0000256" key="17">
    <source>
        <dbReference type="SAM" id="SignalP"/>
    </source>
</evidence>
<feature type="binding site" evidence="15">
    <location>
        <position position="259"/>
    </location>
    <ligand>
        <name>substrate</name>
    </ligand>
</feature>
<sequence>MLKAIEKIIVASTVLCAFLSAGAFDVQAEKDRLAMQNYFLTKFSDPLGKSASYFPYVDPEEIKKDYIYPVKLEDFAHGTASWYRPTKEQLAEINEFPPYEIALDEGKELFYKKFANGKSYADCFPNPAVRDIYPLFDTTKKEVVTLEVAINECRVKNGENALKYEQDDIAKIMGYMAFESRGKPLAIKIPTKEAMEAYDDGKKEFYKQRGYFALNCAECHIAGSGQRIRAEALSPTLGSVTHFPVYRLKWGAIGTLQRRLQGCIEDTGSLAPKMQSKELRNLEYFLTYMSNGLKIDGPDTRK</sequence>
<keyword evidence="7 13" id="KW-0574">Periplasm</keyword>
<comment type="subcellular location">
    <subcellularLocation>
        <location evidence="1 13">Periplasm</location>
    </subcellularLocation>
</comment>
<feature type="signal peptide" evidence="17">
    <location>
        <begin position="1"/>
        <end position="23"/>
    </location>
</feature>
<evidence type="ECO:0000256" key="1">
    <source>
        <dbReference type="ARBA" id="ARBA00004418"/>
    </source>
</evidence>
<feature type="chain" id="PRO_5009099574" description="SoxAX cytochrome complex subunit A" evidence="17">
    <location>
        <begin position="24"/>
        <end position="302"/>
    </location>
</feature>
<comment type="catalytic activity">
    <reaction evidence="11 13">
        <text>L-cysteinyl-[SoxY protein] + thiosulfate + 2 Fe(III)-[cytochrome c] = S-sulfosulfanyl-L-cysteinyl-[SoxY protein] + 2 Fe(II)-[cytochrome c] + 2 H(+)</text>
        <dbReference type="Rhea" id="RHEA:56720"/>
        <dbReference type="Rhea" id="RHEA-COMP:10350"/>
        <dbReference type="Rhea" id="RHEA-COMP:14328"/>
        <dbReference type="Rhea" id="RHEA-COMP:14399"/>
        <dbReference type="Rhea" id="RHEA-COMP:14691"/>
        <dbReference type="ChEBI" id="CHEBI:15378"/>
        <dbReference type="ChEBI" id="CHEBI:29033"/>
        <dbReference type="ChEBI" id="CHEBI:29034"/>
        <dbReference type="ChEBI" id="CHEBI:29950"/>
        <dbReference type="ChEBI" id="CHEBI:33542"/>
        <dbReference type="ChEBI" id="CHEBI:139321"/>
        <dbReference type="EC" id="2.8.5.2"/>
    </reaction>
</comment>
<dbReference type="Pfam" id="PF21342">
    <property type="entry name" value="SoxA-TsdA_cyt-c"/>
    <property type="match status" value="1"/>
</dbReference>
<dbReference type="PIRSF" id="PIRSF038455">
    <property type="entry name" value="SoxA"/>
    <property type="match status" value="1"/>
</dbReference>
<evidence type="ECO:0000256" key="14">
    <source>
        <dbReference type="PIRSR" id="PIRSR038455-1"/>
    </source>
</evidence>
<reference evidence="20" key="1">
    <citation type="submission" date="2016-08" db="EMBL/GenBank/DDBJ databases">
        <title>Complete genome sequence of the organohalide-respiring Epsilonproteobacterium Sulfurospirillum halorespirans.</title>
        <authorList>
            <person name="Goris T."/>
            <person name="Zimmermann J."/>
            <person name="Schenz B."/>
            <person name="Lemos M."/>
            <person name="Hackermueller J."/>
            <person name="Diekert G."/>
        </authorList>
    </citation>
    <scope>NUCLEOTIDE SEQUENCE [LARGE SCALE GENOMIC DNA]</scope>
    <source>
        <strain>DSM 13726</strain>
        <strain evidence="20">PCE-M2</strain>
    </source>
</reference>
<dbReference type="EC" id="2.8.5.2" evidence="13"/>
<dbReference type="GO" id="GO:0009055">
    <property type="term" value="F:electron transfer activity"/>
    <property type="evidence" value="ECO:0007669"/>
    <property type="project" value="InterPro"/>
</dbReference>
<dbReference type="GO" id="GO:0016740">
    <property type="term" value="F:transferase activity"/>
    <property type="evidence" value="ECO:0007669"/>
    <property type="project" value="UniProtKB-KW"/>
</dbReference>
<dbReference type="SUPFAM" id="SSF46626">
    <property type="entry name" value="Cytochrome c"/>
    <property type="match status" value="2"/>
</dbReference>
<dbReference type="RefSeq" id="WP_069478793.1">
    <property type="nucleotide sequence ID" value="NZ_CP017111.1"/>
</dbReference>
<gene>
    <name evidence="19" type="ORF">SHALO_2477</name>
</gene>
<comment type="similarity">
    <text evidence="10 13">Belongs to the SoxA family.</text>
</comment>
<evidence type="ECO:0000256" key="16">
    <source>
        <dbReference type="PIRSR" id="PIRSR038455-3"/>
    </source>
</evidence>
<evidence type="ECO:0000256" key="15">
    <source>
        <dbReference type="PIRSR" id="PIRSR038455-2"/>
    </source>
</evidence>
<evidence type="ECO:0000256" key="6">
    <source>
        <dbReference type="ARBA" id="ARBA00022729"/>
    </source>
</evidence>
<dbReference type="Proteomes" id="UP000094609">
    <property type="component" value="Chromosome"/>
</dbReference>
<keyword evidence="4 13" id="KW-0808">Transferase</keyword>
<evidence type="ECO:0000256" key="2">
    <source>
        <dbReference type="ARBA" id="ARBA00022448"/>
    </source>
</evidence>
<keyword evidence="5 13" id="KW-0479">Metal-binding</keyword>
<evidence type="ECO:0000256" key="9">
    <source>
        <dbReference type="ARBA" id="ARBA00023004"/>
    </source>
</evidence>
<name>A0A1D7TML0_9BACT</name>
<evidence type="ECO:0000313" key="19">
    <source>
        <dbReference type="EMBL" id="AOO66236.1"/>
    </source>
</evidence>
<dbReference type="GO" id="GO:0020037">
    <property type="term" value="F:heme binding"/>
    <property type="evidence" value="ECO:0007669"/>
    <property type="project" value="InterPro"/>
</dbReference>
<comment type="cofactor">
    <cofactor evidence="15">
        <name>heme</name>
        <dbReference type="ChEBI" id="CHEBI:30413"/>
    </cofactor>
    <text evidence="15">Binds 2 heme groups per subunit.</text>
</comment>
<evidence type="ECO:0000256" key="4">
    <source>
        <dbReference type="ARBA" id="ARBA00022679"/>
    </source>
</evidence>
<dbReference type="GO" id="GO:0046872">
    <property type="term" value="F:metal ion binding"/>
    <property type="evidence" value="ECO:0007669"/>
    <property type="project" value="UniProtKB-KW"/>
</dbReference>
<evidence type="ECO:0000256" key="5">
    <source>
        <dbReference type="ARBA" id="ARBA00022723"/>
    </source>
</evidence>
<dbReference type="EMBL" id="CP017111">
    <property type="protein sequence ID" value="AOO66236.1"/>
    <property type="molecule type" value="Genomic_DNA"/>
</dbReference>
<feature type="binding site" description="axial binding residue" evidence="16">
    <location>
        <position position="153"/>
    </location>
    <ligand>
        <name>heme c</name>
        <dbReference type="ChEBI" id="CHEBI:61717"/>
        <label>1</label>
    </ligand>
    <ligandPart>
        <name>Fe</name>
        <dbReference type="ChEBI" id="CHEBI:18248"/>
    </ligandPart>
</feature>